<proteinExistence type="predicted"/>
<dbReference type="PATRIC" id="fig|157838.3.peg.2547"/>
<evidence type="ECO:0000313" key="3">
    <source>
        <dbReference type="EMBL" id="KQL55472.1"/>
    </source>
</evidence>
<evidence type="ECO:0000313" key="4">
    <source>
        <dbReference type="Proteomes" id="UP000051888"/>
    </source>
</evidence>
<dbReference type="Proteomes" id="UP000051888">
    <property type="component" value="Unassembled WGS sequence"/>
</dbReference>
<dbReference type="EMBL" id="LJJC01000004">
    <property type="protein sequence ID" value="KQL55472.1"/>
    <property type="molecule type" value="Genomic_DNA"/>
</dbReference>
<sequence>MIILLGFVSYFSLNPHTHSKKKENLVLLPAKPGQVGVDSSKLSQIDSIVTKAITDGVTPGAVVLISKDGKIIKDSAYGYAEKYDKGLPLANPRKMTVNTMFDLASITKVMATTQAVMKLVEDGKISIHDPVVKYFPDFGKNGKSAITIEDLLTHTSGLPYWEPAYLYANDSSEVLKFIENLKLDYNTGSKRVYSDFNFMLLGYIVEKVTHESLETYAETQFYRPLGLKRIMFSPNKKGMKDIAATSWGNPYEYNEISELGLDPDQFSKWRSYTYVGEVEDGNSFYANNGVAGHAGLFSSAKDLAVIGQMLMNGGKYGKTDIFKDKTIEEFTSEDRFGQGLGWERNQPFMGKLHSRDAFGHNGSTGTQVIIDPNYNLQIIVLTNKQNNGLPKDGTYPSTTPLTADIADTVYQAIK</sequence>
<dbReference type="InterPro" id="IPR012338">
    <property type="entry name" value="Beta-lactam/transpept-like"/>
</dbReference>
<organism evidence="3 4">
    <name type="scientific">Heyndrickxia shackletonii</name>
    <dbReference type="NCBI Taxonomy" id="157838"/>
    <lineage>
        <taxon>Bacteria</taxon>
        <taxon>Bacillati</taxon>
        <taxon>Bacillota</taxon>
        <taxon>Bacilli</taxon>
        <taxon>Bacillales</taxon>
        <taxon>Bacillaceae</taxon>
        <taxon>Heyndrickxia</taxon>
    </lineage>
</organism>
<dbReference type="PANTHER" id="PTHR43283:SF11">
    <property type="entry name" value="BETA-LACTAMASE-RELATED DOMAIN-CONTAINING PROTEIN"/>
    <property type="match status" value="1"/>
</dbReference>
<keyword evidence="4" id="KW-1185">Reference proteome</keyword>
<comment type="caution">
    <text evidence="3">The sequence shown here is derived from an EMBL/GenBank/DDBJ whole genome shotgun (WGS) entry which is preliminary data.</text>
</comment>
<dbReference type="InterPro" id="IPR001466">
    <property type="entry name" value="Beta-lactam-related"/>
</dbReference>
<dbReference type="Pfam" id="PF00144">
    <property type="entry name" value="Beta-lactamase"/>
    <property type="match status" value="1"/>
</dbReference>
<dbReference type="SUPFAM" id="SSF56601">
    <property type="entry name" value="beta-lactamase/transpeptidase-like"/>
    <property type="match status" value="1"/>
</dbReference>
<name>A0A0Q3TN95_9BACI</name>
<dbReference type="InterPro" id="IPR050789">
    <property type="entry name" value="Diverse_Enzym_Activities"/>
</dbReference>
<dbReference type="PANTHER" id="PTHR43283">
    <property type="entry name" value="BETA-LACTAMASE-RELATED"/>
    <property type="match status" value="1"/>
</dbReference>
<accession>A0A0Q3TN95</accession>
<evidence type="ECO:0000256" key="1">
    <source>
        <dbReference type="ARBA" id="ARBA00022801"/>
    </source>
</evidence>
<dbReference type="STRING" id="157838.AN964_11565"/>
<keyword evidence="1" id="KW-0378">Hydrolase</keyword>
<dbReference type="Gene3D" id="3.40.710.10">
    <property type="entry name" value="DD-peptidase/beta-lactamase superfamily"/>
    <property type="match status" value="1"/>
</dbReference>
<gene>
    <name evidence="3" type="ORF">AN964_11565</name>
</gene>
<evidence type="ECO:0000259" key="2">
    <source>
        <dbReference type="Pfam" id="PF00144"/>
    </source>
</evidence>
<dbReference type="AlphaFoldDB" id="A0A0Q3TN95"/>
<feature type="domain" description="Beta-lactamase-related" evidence="2">
    <location>
        <begin position="46"/>
        <end position="387"/>
    </location>
</feature>
<protein>
    <submittedName>
        <fullName evidence="3">Beta-lactamase</fullName>
    </submittedName>
</protein>
<reference evidence="3 4" key="1">
    <citation type="submission" date="2015-09" db="EMBL/GenBank/DDBJ databases">
        <title>Genome sequencing project for genomic taxonomy and phylogenomics of Bacillus-like bacteria.</title>
        <authorList>
            <person name="Liu B."/>
            <person name="Wang J."/>
            <person name="Zhu Y."/>
            <person name="Liu G."/>
            <person name="Chen Q."/>
            <person name="Chen Z."/>
            <person name="Lan J."/>
            <person name="Che J."/>
            <person name="Ge C."/>
            <person name="Shi H."/>
            <person name="Pan Z."/>
            <person name="Liu X."/>
        </authorList>
    </citation>
    <scope>NUCLEOTIDE SEQUENCE [LARGE SCALE GENOMIC DNA]</scope>
    <source>
        <strain evidence="3 4">LMG 18435</strain>
    </source>
</reference>
<dbReference type="GO" id="GO:0016787">
    <property type="term" value="F:hydrolase activity"/>
    <property type="evidence" value="ECO:0007669"/>
    <property type="project" value="UniProtKB-KW"/>
</dbReference>